<name>A0A5C7B582_9FLAO</name>
<dbReference type="SUPFAM" id="SSF53955">
    <property type="entry name" value="Lysozyme-like"/>
    <property type="match status" value="1"/>
</dbReference>
<dbReference type="Proteomes" id="UP000321790">
    <property type="component" value="Unassembled WGS sequence"/>
</dbReference>
<dbReference type="Gene3D" id="1.10.3810.10">
    <property type="entry name" value="Biosynthetic peptidoglycan transglycosylase-like"/>
    <property type="match status" value="1"/>
</dbReference>
<keyword evidence="1" id="KW-0472">Membrane</keyword>
<protein>
    <recommendedName>
        <fullName evidence="2">Glycosyl transferase family 51 domain-containing protein</fullName>
    </recommendedName>
</protein>
<evidence type="ECO:0000313" key="4">
    <source>
        <dbReference type="Proteomes" id="UP000321790"/>
    </source>
</evidence>
<dbReference type="InterPro" id="IPR036950">
    <property type="entry name" value="PBP_transglycosylase"/>
</dbReference>
<gene>
    <name evidence="3" type="ORF">FUA26_04250</name>
</gene>
<dbReference type="EMBL" id="VOSC01000012">
    <property type="protein sequence ID" value="TXE13012.1"/>
    <property type="molecule type" value="Genomic_DNA"/>
</dbReference>
<dbReference type="AlphaFoldDB" id="A0A5C7B582"/>
<dbReference type="RefSeq" id="WP_147132002.1">
    <property type="nucleotide sequence ID" value="NZ_VOSC01000012.1"/>
</dbReference>
<dbReference type="OrthoDB" id="1429825at2"/>
<keyword evidence="1" id="KW-1133">Transmembrane helix</keyword>
<dbReference type="Pfam" id="PF00912">
    <property type="entry name" value="Transgly"/>
    <property type="match status" value="1"/>
</dbReference>
<proteinExistence type="predicted"/>
<evidence type="ECO:0000256" key="1">
    <source>
        <dbReference type="SAM" id="Phobius"/>
    </source>
</evidence>
<dbReference type="InterPro" id="IPR023346">
    <property type="entry name" value="Lysozyme-like_dom_sf"/>
</dbReference>
<dbReference type="InterPro" id="IPR001264">
    <property type="entry name" value="Glyco_trans_51"/>
</dbReference>
<keyword evidence="4" id="KW-1185">Reference proteome</keyword>
<sequence length="197" mass="23019">MKHLKKLFKGTCYAIVVVILGIVISYFYLKSTWKDVLTEQEFNTLITAIKQAEDLPNAFYKLYEEEYPNALNTSLNEQIVKGYFSDGFTKSPSILASIVSKYSRKDTDTTKISNKKAYVLAWKLEEETTQKQCLNWALKNFQFTKEFKGIKDIEDYYFAKDVTQFTNNDFKLLITLIKKPSLVRLTPREHYIKKSAR</sequence>
<keyword evidence="1" id="KW-0812">Transmembrane</keyword>
<comment type="caution">
    <text evidence="3">The sequence shown here is derived from an EMBL/GenBank/DDBJ whole genome shotgun (WGS) entry which is preliminary data.</text>
</comment>
<evidence type="ECO:0000259" key="2">
    <source>
        <dbReference type="Pfam" id="PF00912"/>
    </source>
</evidence>
<organism evidence="3 4">
    <name type="scientific">Seonamhaeicola algicola</name>
    <dbReference type="NCBI Taxonomy" id="1719036"/>
    <lineage>
        <taxon>Bacteria</taxon>
        <taxon>Pseudomonadati</taxon>
        <taxon>Bacteroidota</taxon>
        <taxon>Flavobacteriia</taxon>
        <taxon>Flavobacteriales</taxon>
        <taxon>Flavobacteriaceae</taxon>
    </lineage>
</organism>
<feature type="domain" description="Glycosyl transferase family 51" evidence="2">
    <location>
        <begin position="110"/>
        <end position="190"/>
    </location>
</feature>
<evidence type="ECO:0000313" key="3">
    <source>
        <dbReference type="EMBL" id="TXE13012.1"/>
    </source>
</evidence>
<feature type="transmembrane region" description="Helical" evidence="1">
    <location>
        <begin position="12"/>
        <end position="29"/>
    </location>
</feature>
<reference evidence="4" key="1">
    <citation type="submission" date="2019-08" db="EMBL/GenBank/DDBJ databases">
        <title>Seonamhaeicola sediminis sp. nov., isolated from marine sediment.</title>
        <authorList>
            <person name="Cao W.R."/>
        </authorList>
    </citation>
    <scope>NUCLEOTIDE SEQUENCE [LARGE SCALE GENOMIC DNA]</scope>
    <source>
        <strain evidence="4">Gy8</strain>
    </source>
</reference>
<accession>A0A5C7B582</accession>